<keyword evidence="1" id="KW-0378">Hydrolase</keyword>
<keyword evidence="1" id="KW-0255">Endonuclease</keyword>
<evidence type="ECO:0000313" key="2">
    <source>
        <dbReference type="Proteomes" id="UP000182660"/>
    </source>
</evidence>
<dbReference type="EMBL" id="FPLJ01000066">
    <property type="protein sequence ID" value="SGY95839.1"/>
    <property type="molecule type" value="Genomic_DNA"/>
</dbReference>
<keyword evidence="2" id="KW-1185">Reference proteome</keyword>
<organism evidence="1 2">
    <name type="scientific">Moritella viscosa</name>
    <dbReference type="NCBI Taxonomy" id="80854"/>
    <lineage>
        <taxon>Bacteria</taxon>
        <taxon>Pseudomonadati</taxon>
        <taxon>Pseudomonadota</taxon>
        <taxon>Gammaproteobacteria</taxon>
        <taxon>Alteromonadales</taxon>
        <taxon>Moritellaceae</taxon>
        <taxon>Moritella</taxon>
    </lineage>
</organism>
<evidence type="ECO:0000313" key="1">
    <source>
        <dbReference type="EMBL" id="SGY95839.1"/>
    </source>
</evidence>
<dbReference type="RefSeq" id="WP_075499530.1">
    <property type="nucleotide sequence ID" value="NZ_CAWRCN010000125.1"/>
</dbReference>
<dbReference type="GO" id="GO:0004519">
    <property type="term" value="F:endonuclease activity"/>
    <property type="evidence" value="ECO:0007669"/>
    <property type="project" value="UniProtKB-KW"/>
</dbReference>
<gene>
    <name evidence="1" type="ORF">MT2528_3079</name>
</gene>
<name>A0ABY1HHY7_9GAMM</name>
<dbReference type="Proteomes" id="UP000182660">
    <property type="component" value="Unassembled WGS sequence"/>
</dbReference>
<sequence length="75" mass="8453">MIGKILSTVALFTAFNVVAENESIESFSKAKKLLAQKVYYDHRVTLYCDATFDEKKFIDMPKGYRATAGYKSCVS</sequence>
<accession>A0ABY1HHY7</accession>
<comment type="caution">
    <text evidence="1">The sequence shown here is derived from an EMBL/GenBank/DDBJ whole genome shotgun (WGS) entry which is preliminary data.</text>
</comment>
<protein>
    <submittedName>
        <fullName evidence="1">Endonuclease I</fullName>
    </submittedName>
</protein>
<keyword evidence="1" id="KW-0540">Nuclease</keyword>
<reference evidence="1 2" key="1">
    <citation type="submission" date="2016-11" db="EMBL/GenBank/DDBJ databases">
        <authorList>
            <person name="Klemetsen T."/>
        </authorList>
    </citation>
    <scope>NUCLEOTIDE SEQUENCE [LARGE SCALE GENOMIC DNA]</scope>
    <source>
        <strain evidence="1">MT 2528</strain>
    </source>
</reference>
<proteinExistence type="predicted"/>